<feature type="compositionally biased region" description="Basic and acidic residues" evidence="1">
    <location>
        <begin position="21"/>
        <end position="31"/>
    </location>
</feature>
<name>A0A0S4JJV3_BODSA</name>
<dbReference type="Proteomes" id="UP000051952">
    <property type="component" value="Unassembled WGS sequence"/>
</dbReference>
<accession>A0A0S4JJV3</accession>
<evidence type="ECO:0000256" key="1">
    <source>
        <dbReference type="SAM" id="MobiDB-lite"/>
    </source>
</evidence>
<protein>
    <submittedName>
        <fullName evidence="2">Uncharacterized protein</fullName>
    </submittedName>
</protein>
<organism evidence="2 3">
    <name type="scientific">Bodo saltans</name>
    <name type="common">Flagellated protozoan</name>
    <dbReference type="NCBI Taxonomy" id="75058"/>
    <lineage>
        <taxon>Eukaryota</taxon>
        <taxon>Discoba</taxon>
        <taxon>Euglenozoa</taxon>
        <taxon>Kinetoplastea</taxon>
        <taxon>Metakinetoplastina</taxon>
        <taxon>Eubodonida</taxon>
        <taxon>Bodonidae</taxon>
        <taxon>Bodo</taxon>
    </lineage>
</organism>
<sequence length="609" mass="68353">MKKGQKKATQALPTPLTKEAPTPEKDNDGELEKLPRHIEFLRWYLGRPHDNFSKLKSYMTIGLSVDRRNKSVTSQQTFHRFSRLSVEGDGCFELLEATGRPADAPTSPHEWIQRAALRRQLNNRHDGAPLDNSERLPNATMCCLHYGNGTESFPAMSYRLVLAQDTILPGDAVRVCPLSVLRCDDEIRFYAQLSSTNDGPVMVKDVSKYWARSPVALWPSDLPYYHGIGARHVAQEAVVSFPSTLLELRPCPALGEGQLQVVAAEYLHEGTCFLYGGAVRERYVRQAKRPRDPALRATHTTLPQSPDYSTIIPSEEVYSIELSAARTCIGQNITRFINHRYHMSGFGNVMLLDVMIAVARDDEDIALHEGGDSARSAPSSSTAASHGAAMVAKDRNTVFLNIPFFITKTSVHAGTQLTTVSYGADYDAKLERIVMTDRYWVPFCCTARIGMRSSPLPGLSPAYTGSYLANLEVGSFVWRPSPGHKTTPWLDIYIIDNLQSSSLLLRALATEEEEKDVKAATTAEGNDLITIQLWKPQHPQYVQRPRYMCNRQEVVWLIEDVDFEITSSTGGVRALKLWFSWIAESSIHVYEHMEDNPHWFGPLIPFHEE</sequence>
<feature type="region of interest" description="Disordered" evidence="1">
    <location>
        <begin position="1"/>
        <end position="31"/>
    </location>
</feature>
<dbReference type="EMBL" id="CYKH01001740">
    <property type="protein sequence ID" value="CUG89467.1"/>
    <property type="molecule type" value="Genomic_DNA"/>
</dbReference>
<gene>
    <name evidence="2" type="ORF">BSAL_21205</name>
</gene>
<dbReference type="AlphaFoldDB" id="A0A0S4JJV3"/>
<evidence type="ECO:0000313" key="3">
    <source>
        <dbReference type="Proteomes" id="UP000051952"/>
    </source>
</evidence>
<evidence type="ECO:0000313" key="2">
    <source>
        <dbReference type="EMBL" id="CUG89467.1"/>
    </source>
</evidence>
<dbReference type="OrthoDB" id="273342at2759"/>
<keyword evidence="3" id="KW-1185">Reference proteome</keyword>
<dbReference type="VEuPathDB" id="TriTrypDB:BSAL_21205"/>
<reference evidence="3" key="1">
    <citation type="submission" date="2015-09" db="EMBL/GenBank/DDBJ databases">
        <authorList>
            <consortium name="Pathogen Informatics"/>
        </authorList>
    </citation>
    <scope>NUCLEOTIDE SEQUENCE [LARGE SCALE GENOMIC DNA]</scope>
    <source>
        <strain evidence="3">Lake Konstanz</strain>
    </source>
</reference>
<proteinExistence type="predicted"/>